<organism evidence="1">
    <name type="scientific">Arundo donax</name>
    <name type="common">Giant reed</name>
    <name type="synonym">Donax arundinaceus</name>
    <dbReference type="NCBI Taxonomy" id="35708"/>
    <lineage>
        <taxon>Eukaryota</taxon>
        <taxon>Viridiplantae</taxon>
        <taxon>Streptophyta</taxon>
        <taxon>Embryophyta</taxon>
        <taxon>Tracheophyta</taxon>
        <taxon>Spermatophyta</taxon>
        <taxon>Magnoliopsida</taxon>
        <taxon>Liliopsida</taxon>
        <taxon>Poales</taxon>
        <taxon>Poaceae</taxon>
        <taxon>PACMAD clade</taxon>
        <taxon>Arundinoideae</taxon>
        <taxon>Arundineae</taxon>
        <taxon>Arundo</taxon>
    </lineage>
</organism>
<name>A0A0A9FTI0_ARUDO</name>
<evidence type="ECO:0000313" key="1">
    <source>
        <dbReference type="EMBL" id="JAE11593.1"/>
    </source>
</evidence>
<protein>
    <submittedName>
        <fullName evidence="1">Uncharacterized protein</fullName>
    </submittedName>
</protein>
<sequence length="51" mass="6004">MRNHFNVVSPKCFQSKYECHITCAPFCHYSFIHKSWNNTIHKLQISTTSGM</sequence>
<accession>A0A0A9FTI0</accession>
<proteinExistence type="predicted"/>
<reference evidence="1" key="1">
    <citation type="submission" date="2014-09" db="EMBL/GenBank/DDBJ databases">
        <authorList>
            <person name="Magalhaes I.L.F."/>
            <person name="Oliveira U."/>
            <person name="Santos F.R."/>
            <person name="Vidigal T.H.D.A."/>
            <person name="Brescovit A.D."/>
            <person name="Santos A.J."/>
        </authorList>
    </citation>
    <scope>NUCLEOTIDE SEQUENCE</scope>
    <source>
        <tissue evidence="1">Shoot tissue taken approximately 20 cm above the soil surface</tissue>
    </source>
</reference>
<dbReference type="AlphaFoldDB" id="A0A0A9FTI0"/>
<dbReference type="EMBL" id="GBRH01186303">
    <property type="protein sequence ID" value="JAE11593.1"/>
    <property type="molecule type" value="Transcribed_RNA"/>
</dbReference>
<reference evidence="1" key="2">
    <citation type="journal article" date="2015" name="Data Brief">
        <title>Shoot transcriptome of the giant reed, Arundo donax.</title>
        <authorList>
            <person name="Barrero R.A."/>
            <person name="Guerrero F.D."/>
            <person name="Moolhuijzen P."/>
            <person name="Goolsby J.A."/>
            <person name="Tidwell J."/>
            <person name="Bellgard S.E."/>
            <person name="Bellgard M.I."/>
        </authorList>
    </citation>
    <scope>NUCLEOTIDE SEQUENCE</scope>
    <source>
        <tissue evidence="1">Shoot tissue taken approximately 20 cm above the soil surface</tissue>
    </source>
</reference>